<dbReference type="Pfam" id="PF00225">
    <property type="entry name" value="Kinesin"/>
    <property type="match status" value="2"/>
</dbReference>
<keyword evidence="1" id="KW-0505">Motor protein</keyword>
<dbReference type="GO" id="GO:0007018">
    <property type="term" value="P:microtubule-based movement"/>
    <property type="evidence" value="ECO:0007669"/>
    <property type="project" value="InterPro"/>
</dbReference>
<protein>
    <recommendedName>
        <fullName evidence="2">Kinesin motor domain-containing protein</fullName>
    </recommendedName>
</protein>
<feature type="binding site" evidence="1">
    <location>
        <begin position="86"/>
        <end position="93"/>
    </location>
    <ligand>
        <name>ATP</name>
        <dbReference type="ChEBI" id="CHEBI:30616"/>
    </ligand>
</feature>
<keyword evidence="1" id="KW-0067">ATP-binding</keyword>
<dbReference type="GO" id="GO:0016887">
    <property type="term" value="F:ATP hydrolysis activity"/>
    <property type="evidence" value="ECO:0007669"/>
    <property type="project" value="TreeGrafter"/>
</dbReference>
<dbReference type="Proteomes" id="UP000692954">
    <property type="component" value="Unassembled WGS sequence"/>
</dbReference>
<keyword evidence="4" id="KW-1185">Reference proteome</keyword>
<feature type="domain" description="Kinesin motor" evidence="2">
    <location>
        <begin position="6"/>
        <end position="287"/>
    </location>
</feature>
<reference evidence="3" key="1">
    <citation type="submission" date="2021-01" db="EMBL/GenBank/DDBJ databases">
        <authorList>
            <consortium name="Genoscope - CEA"/>
            <person name="William W."/>
        </authorList>
    </citation>
    <scope>NUCLEOTIDE SEQUENCE</scope>
</reference>
<keyword evidence="1" id="KW-0547">Nucleotide-binding</keyword>
<sequence>MINYNQIYVAVRIKAFLNVQDINQSCISSFTDKSIVISKSDLYEQQYEFNQIFDTQCDQEQIYLCVLHPMVQEALKGISSNLIIYGSQGSGKTYSLFGTIGSFFTLKQGLISLESGIAIRMIHYLHQLKQLQELRIYIIDNELIINHLTTNSQSNWIELAKQLYEVIQNLNDSIVHVIIEIKTMLNSKIKIIQIGSISKGTSGQMVTHNKSIFTLHRCIQCILDQQKLKKIVQMQRIYIPFRESKLTNLLSNSFLGQAQLKIILCLAPTKIDDALGTLQFGQQFQQIKIIKEQQAQLSIQQQFQTQSQLQLNEFNSMTTQSQTQEMLPIHYHLQKIQELNDKYESIIHYLQQKIIKYKNK</sequence>
<dbReference type="AlphaFoldDB" id="A0A8S1L8J9"/>
<dbReference type="GO" id="GO:0005524">
    <property type="term" value="F:ATP binding"/>
    <property type="evidence" value="ECO:0007669"/>
    <property type="project" value="UniProtKB-UniRule"/>
</dbReference>
<dbReference type="GO" id="GO:0005874">
    <property type="term" value="C:microtubule"/>
    <property type="evidence" value="ECO:0007669"/>
    <property type="project" value="TreeGrafter"/>
</dbReference>
<dbReference type="InterPro" id="IPR001752">
    <property type="entry name" value="Kinesin_motor_dom"/>
</dbReference>
<dbReference type="GO" id="GO:0008017">
    <property type="term" value="F:microtubule binding"/>
    <property type="evidence" value="ECO:0007669"/>
    <property type="project" value="InterPro"/>
</dbReference>
<dbReference type="InterPro" id="IPR027640">
    <property type="entry name" value="Kinesin-like_fam"/>
</dbReference>
<dbReference type="EMBL" id="CAJJDN010000018">
    <property type="protein sequence ID" value="CAD8064108.1"/>
    <property type="molecule type" value="Genomic_DNA"/>
</dbReference>
<dbReference type="SMART" id="SM00129">
    <property type="entry name" value="KISc"/>
    <property type="match status" value="1"/>
</dbReference>
<evidence type="ECO:0000256" key="1">
    <source>
        <dbReference type="PROSITE-ProRule" id="PRU00283"/>
    </source>
</evidence>
<dbReference type="PANTHER" id="PTHR24115">
    <property type="entry name" value="KINESIN-RELATED"/>
    <property type="match status" value="1"/>
</dbReference>
<name>A0A8S1L8J9_9CILI</name>
<accession>A0A8S1L8J9</accession>
<evidence type="ECO:0000313" key="3">
    <source>
        <dbReference type="EMBL" id="CAD8064108.1"/>
    </source>
</evidence>
<evidence type="ECO:0000259" key="2">
    <source>
        <dbReference type="PROSITE" id="PS50067"/>
    </source>
</evidence>
<dbReference type="GO" id="GO:0003777">
    <property type="term" value="F:microtubule motor activity"/>
    <property type="evidence" value="ECO:0007669"/>
    <property type="project" value="InterPro"/>
</dbReference>
<comment type="caution">
    <text evidence="3">The sequence shown here is derived from an EMBL/GenBank/DDBJ whole genome shotgun (WGS) entry which is preliminary data.</text>
</comment>
<evidence type="ECO:0000313" key="4">
    <source>
        <dbReference type="Proteomes" id="UP000692954"/>
    </source>
</evidence>
<organism evidence="3 4">
    <name type="scientific">Paramecium sonneborni</name>
    <dbReference type="NCBI Taxonomy" id="65129"/>
    <lineage>
        <taxon>Eukaryota</taxon>
        <taxon>Sar</taxon>
        <taxon>Alveolata</taxon>
        <taxon>Ciliophora</taxon>
        <taxon>Intramacronucleata</taxon>
        <taxon>Oligohymenophorea</taxon>
        <taxon>Peniculida</taxon>
        <taxon>Parameciidae</taxon>
        <taxon>Paramecium</taxon>
    </lineage>
</organism>
<gene>
    <name evidence="3" type="ORF">PSON_ATCC_30995.1.T0180328</name>
</gene>
<proteinExistence type="inferred from homology"/>
<dbReference type="OrthoDB" id="304990at2759"/>
<dbReference type="GO" id="GO:0005871">
    <property type="term" value="C:kinesin complex"/>
    <property type="evidence" value="ECO:0007669"/>
    <property type="project" value="TreeGrafter"/>
</dbReference>
<comment type="similarity">
    <text evidence="1">Belongs to the TRAFAC class myosin-kinesin ATPase superfamily. Kinesin family.</text>
</comment>
<dbReference type="PROSITE" id="PS50067">
    <property type="entry name" value="KINESIN_MOTOR_2"/>
    <property type="match status" value="1"/>
</dbReference>